<proteinExistence type="predicted"/>
<dbReference type="AlphaFoldDB" id="A0A166KSN9"/>
<dbReference type="OrthoDB" id="3609at2759"/>
<dbReference type="Proteomes" id="UP000076532">
    <property type="component" value="Unassembled WGS sequence"/>
</dbReference>
<dbReference type="EMBL" id="KV417541">
    <property type="protein sequence ID" value="KZP22214.1"/>
    <property type="molecule type" value="Genomic_DNA"/>
</dbReference>
<organism evidence="1 2">
    <name type="scientific">Athelia psychrophila</name>
    <dbReference type="NCBI Taxonomy" id="1759441"/>
    <lineage>
        <taxon>Eukaryota</taxon>
        <taxon>Fungi</taxon>
        <taxon>Dikarya</taxon>
        <taxon>Basidiomycota</taxon>
        <taxon>Agaricomycotina</taxon>
        <taxon>Agaricomycetes</taxon>
        <taxon>Agaricomycetidae</taxon>
        <taxon>Atheliales</taxon>
        <taxon>Atheliaceae</taxon>
        <taxon>Athelia</taxon>
    </lineage>
</organism>
<gene>
    <name evidence="1" type="ORF">FIBSPDRAFT_859801</name>
</gene>
<evidence type="ECO:0000313" key="2">
    <source>
        <dbReference type="Proteomes" id="UP000076532"/>
    </source>
</evidence>
<evidence type="ECO:0000313" key="1">
    <source>
        <dbReference type="EMBL" id="KZP22214.1"/>
    </source>
</evidence>
<accession>A0A166KSN9</accession>
<name>A0A166KSN9_9AGAM</name>
<sequence length="52" mass="5810">MLPAHPNCSKRSWNPLRTERHAQPTYALLQNGLNVEVDLYHAVKALAKGNQG</sequence>
<protein>
    <submittedName>
        <fullName evidence="1">Uncharacterized protein</fullName>
    </submittedName>
</protein>
<reference evidence="1 2" key="1">
    <citation type="journal article" date="2016" name="Mol. Biol. Evol.">
        <title>Comparative Genomics of Early-Diverging Mushroom-Forming Fungi Provides Insights into the Origins of Lignocellulose Decay Capabilities.</title>
        <authorList>
            <person name="Nagy L.G."/>
            <person name="Riley R."/>
            <person name="Tritt A."/>
            <person name="Adam C."/>
            <person name="Daum C."/>
            <person name="Floudas D."/>
            <person name="Sun H."/>
            <person name="Yadav J.S."/>
            <person name="Pangilinan J."/>
            <person name="Larsson K.H."/>
            <person name="Matsuura K."/>
            <person name="Barry K."/>
            <person name="Labutti K."/>
            <person name="Kuo R."/>
            <person name="Ohm R.A."/>
            <person name="Bhattacharya S.S."/>
            <person name="Shirouzu T."/>
            <person name="Yoshinaga Y."/>
            <person name="Martin F.M."/>
            <person name="Grigoriev I.V."/>
            <person name="Hibbett D.S."/>
        </authorList>
    </citation>
    <scope>NUCLEOTIDE SEQUENCE [LARGE SCALE GENOMIC DNA]</scope>
    <source>
        <strain evidence="1 2">CBS 109695</strain>
    </source>
</reference>
<keyword evidence="2" id="KW-1185">Reference proteome</keyword>